<evidence type="ECO:0000259" key="3">
    <source>
        <dbReference type="Pfam" id="PF19259"/>
    </source>
</evidence>
<organism evidence="4 5">
    <name type="scientific">Rehmannia glutinosa</name>
    <name type="common">Chinese foxglove</name>
    <dbReference type="NCBI Taxonomy" id="99300"/>
    <lineage>
        <taxon>Eukaryota</taxon>
        <taxon>Viridiplantae</taxon>
        <taxon>Streptophyta</taxon>
        <taxon>Embryophyta</taxon>
        <taxon>Tracheophyta</taxon>
        <taxon>Spermatophyta</taxon>
        <taxon>Magnoliopsida</taxon>
        <taxon>eudicotyledons</taxon>
        <taxon>Gunneridae</taxon>
        <taxon>Pentapetalae</taxon>
        <taxon>asterids</taxon>
        <taxon>lamiids</taxon>
        <taxon>Lamiales</taxon>
        <taxon>Orobanchaceae</taxon>
        <taxon>Rehmannieae</taxon>
        <taxon>Rehmannia</taxon>
    </lineage>
</organism>
<dbReference type="Proteomes" id="UP001318860">
    <property type="component" value="Unassembled WGS sequence"/>
</dbReference>
<dbReference type="Pfam" id="PF19259">
    <property type="entry name" value="Ty3_capsid"/>
    <property type="match status" value="1"/>
</dbReference>
<evidence type="ECO:0000313" key="5">
    <source>
        <dbReference type="Proteomes" id="UP001318860"/>
    </source>
</evidence>
<dbReference type="PANTHER" id="PTHR15503">
    <property type="entry name" value="LDOC1 RELATED"/>
    <property type="match status" value="1"/>
</dbReference>
<feature type="region of interest" description="Disordered" evidence="1">
    <location>
        <begin position="487"/>
        <end position="510"/>
    </location>
</feature>
<dbReference type="InterPro" id="IPR021109">
    <property type="entry name" value="Peptidase_aspartic_dom_sf"/>
</dbReference>
<dbReference type="CDD" id="cd00303">
    <property type="entry name" value="retropepsin_like"/>
    <property type="match status" value="1"/>
</dbReference>
<feature type="region of interest" description="Disordered" evidence="1">
    <location>
        <begin position="269"/>
        <end position="300"/>
    </location>
</feature>
<evidence type="ECO:0000313" key="4">
    <source>
        <dbReference type="EMBL" id="KAK6120705.1"/>
    </source>
</evidence>
<dbReference type="SUPFAM" id="SSF50630">
    <property type="entry name" value="Acid proteases"/>
    <property type="match status" value="1"/>
</dbReference>
<dbReference type="Pfam" id="PF07727">
    <property type="entry name" value="RVT_2"/>
    <property type="match status" value="1"/>
</dbReference>
<accession>A0ABR0UER9</accession>
<feature type="compositionally biased region" description="Polar residues" evidence="1">
    <location>
        <begin position="281"/>
        <end position="300"/>
    </location>
</feature>
<reference evidence="4 5" key="1">
    <citation type="journal article" date="2021" name="Comput. Struct. Biotechnol. J.">
        <title>De novo genome assembly of the potent medicinal plant Rehmannia glutinosa using nanopore technology.</title>
        <authorList>
            <person name="Ma L."/>
            <person name="Dong C."/>
            <person name="Song C."/>
            <person name="Wang X."/>
            <person name="Zheng X."/>
            <person name="Niu Y."/>
            <person name="Chen S."/>
            <person name="Feng W."/>
        </authorList>
    </citation>
    <scope>NUCLEOTIDE SEQUENCE [LARGE SCALE GENOMIC DNA]</scope>
    <source>
        <strain evidence="4">DH-2019</strain>
    </source>
</reference>
<gene>
    <name evidence="4" type="ORF">DH2020_045549</name>
</gene>
<feature type="domain" description="Reverse transcriptase Ty1/copia-type" evidence="2">
    <location>
        <begin position="55"/>
        <end position="180"/>
    </location>
</feature>
<dbReference type="Pfam" id="PF08284">
    <property type="entry name" value="RVP_2"/>
    <property type="match status" value="1"/>
</dbReference>
<dbReference type="EMBL" id="JABTTQ020003030">
    <property type="protein sequence ID" value="KAK6120705.1"/>
    <property type="molecule type" value="Genomic_DNA"/>
</dbReference>
<evidence type="ECO:0000259" key="2">
    <source>
        <dbReference type="Pfam" id="PF07727"/>
    </source>
</evidence>
<name>A0ABR0UER9_REHGL</name>
<proteinExistence type="predicted"/>
<feature type="domain" description="Ty3 transposon capsid-like protein" evidence="3">
    <location>
        <begin position="337"/>
        <end position="471"/>
    </location>
</feature>
<dbReference type="InterPro" id="IPR013103">
    <property type="entry name" value="RVT_2"/>
</dbReference>
<dbReference type="PANTHER" id="PTHR15503:SF40">
    <property type="match status" value="1"/>
</dbReference>
<sequence>MMGGGHINSDPNLSFAHFADYASKHPLLDPHIGLSLITDLDGGSWILDTGAKGYHVAKPGQVCLLKKSLYGLKQASWEWNATFCNSLLAYGFKQSSHDQCLFIKGHGSDFLDLLVYVNDVLLTGSSESGIHELKKYLDDLFTIKYLGFSKYFLGVEIACGEQGTYLCQRKYVLDILRDAKSHRFSDMAEGTRMKDLQEAQKRLDQILQTEPMKREAAEIKLQEQIMGINTEVQEHLMGLNGKYEHLTNTIAAIQLQLLNMNKGKGPMEEESILGGPYQGYGSDSTNARHQNSPRNRLQSDQQGMQIISPLPKLDFPRFDGNHPRSWILKCNGYFKLIPNIPDTQKVTLASMHFEGKAAQWYQNFITKQGEITWGQFVETVSARFEELKEAKIIAEFNKLRQTGSYSDYVEKFEELKSCMLILKNGEYSEEYFIASFISGLSEELQSFINMFEPTTLQQTVDLGRKQLHTIEAITKKLRSPAKTYTAPYSSAKRTEVTPTQIPKNPPKPPVKLLTPAEMATRREKGLCYNCDEPFSYGHRCKNRITYMIMTEEEELSFLQDVSVVEDPPDLQSIQMEEVQMSLNAIAEEDGITTMRLFGECEGHKLHILIDSGSTLSFIQESTTKRLGCKLTPAKHLLVKVANGQRLVSSYKAEGFTWKMQGHSFSYSLRVLQNEGCDLILGGDWLKSCTPIELDYDKMTFTVTLMGRRVKIQALTSTVGCQFISAHSLYKLFHMGAQEEIEEFYMVTEGEFLDKDPWRFWIVVTVTRGSKEVD</sequence>
<evidence type="ECO:0000256" key="1">
    <source>
        <dbReference type="SAM" id="MobiDB-lite"/>
    </source>
</evidence>
<comment type="caution">
    <text evidence="4">The sequence shown here is derived from an EMBL/GenBank/DDBJ whole genome shotgun (WGS) entry which is preliminary data.</text>
</comment>
<dbReference type="Gene3D" id="2.40.70.10">
    <property type="entry name" value="Acid Proteases"/>
    <property type="match status" value="1"/>
</dbReference>
<protein>
    <submittedName>
        <fullName evidence="4">Uncharacterized protein</fullName>
    </submittedName>
</protein>
<dbReference type="InterPro" id="IPR045358">
    <property type="entry name" value="Ty3_capsid"/>
</dbReference>
<keyword evidence="5" id="KW-1185">Reference proteome</keyword>
<dbReference type="InterPro" id="IPR032567">
    <property type="entry name" value="RTL1-rel"/>
</dbReference>